<evidence type="ECO:0000313" key="4">
    <source>
        <dbReference type="EMBL" id="HIH15925.1"/>
    </source>
</evidence>
<dbReference type="InterPro" id="IPR050832">
    <property type="entry name" value="Bact_Acetyltransf"/>
</dbReference>
<name>A0A7J4JHQ0_9ARCH</name>
<dbReference type="Pfam" id="PF00583">
    <property type="entry name" value="Acetyltransf_1"/>
    <property type="match status" value="1"/>
</dbReference>
<dbReference type="Gene3D" id="3.40.630.30">
    <property type="match status" value="1"/>
</dbReference>
<proteinExistence type="predicted"/>
<comment type="caution">
    <text evidence="4">The sequence shown here is derived from an EMBL/GenBank/DDBJ whole genome shotgun (WGS) entry which is preliminary data.</text>
</comment>
<dbReference type="PROSITE" id="PS51186">
    <property type="entry name" value="GNAT"/>
    <property type="match status" value="1"/>
</dbReference>
<dbReference type="Proteomes" id="UP000678237">
    <property type="component" value="Unassembled WGS sequence"/>
</dbReference>
<dbReference type="Proteomes" id="UP000564964">
    <property type="component" value="Unassembled WGS sequence"/>
</dbReference>
<dbReference type="PANTHER" id="PTHR43877">
    <property type="entry name" value="AMINOALKYLPHOSPHONATE N-ACETYLTRANSFERASE-RELATED-RELATED"/>
    <property type="match status" value="1"/>
</dbReference>
<accession>A0A7J4JHQ0</accession>
<dbReference type="EMBL" id="JAGVWE010000004">
    <property type="protein sequence ID" value="MBS3063266.1"/>
    <property type="molecule type" value="Genomic_DNA"/>
</dbReference>
<dbReference type="AlphaFoldDB" id="A0A7J4JHQ0"/>
<keyword evidence="1 4" id="KW-0808">Transferase</keyword>
<dbReference type="EMBL" id="DUGH01000017">
    <property type="protein sequence ID" value="HIH15925.1"/>
    <property type="molecule type" value="Genomic_DNA"/>
</dbReference>
<reference evidence="6" key="1">
    <citation type="journal article" date="2020" name="bioRxiv">
        <title>A rank-normalized archaeal taxonomy based on genome phylogeny resolves widespread incomplete and uneven classifications.</title>
        <authorList>
            <person name="Rinke C."/>
            <person name="Chuvochina M."/>
            <person name="Mussig A.J."/>
            <person name="Chaumeil P.-A."/>
            <person name="Waite D.W."/>
            <person name="Whitman W.B."/>
            <person name="Parks D.H."/>
            <person name="Hugenholtz P."/>
        </authorList>
    </citation>
    <scope>NUCLEOTIDE SEQUENCE [LARGE SCALE GENOMIC DNA]</scope>
</reference>
<dbReference type="InterPro" id="IPR000182">
    <property type="entry name" value="GNAT_dom"/>
</dbReference>
<evidence type="ECO:0000256" key="1">
    <source>
        <dbReference type="ARBA" id="ARBA00022679"/>
    </source>
</evidence>
<evidence type="ECO:0000256" key="2">
    <source>
        <dbReference type="ARBA" id="ARBA00023315"/>
    </source>
</evidence>
<gene>
    <name evidence="4" type="ORF">HA252_00790</name>
    <name evidence="5" type="ORF">J4203_05320</name>
</gene>
<feature type="domain" description="N-acetyltransferase" evidence="3">
    <location>
        <begin position="1"/>
        <end position="159"/>
    </location>
</feature>
<keyword evidence="2" id="KW-0012">Acyltransferase</keyword>
<sequence>MLIKRFEESDAVDVLETFLVSWISAYHHKLPTHAFEERVAHITLDYVKHFAGKKRFCFVAREHRKVTGFIYCKTGALHGTIEQFLVLPEKKRAGFGAELLEKALHEFRQRHAAKVRAFILCGEPETLAFYRAQGFQVVKRVFSQAHGGTTDIYVEKNLLGC</sequence>
<protein>
    <submittedName>
        <fullName evidence="4">GNAT family N-acetyltransferase</fullName>
    </submittedName>
</protein>
<reference evidence="5" key="2">
    <citation type="submission" date="2021-03" db="EMBL/GenBank/DDBJ databases">
        <authorList>
            <person name="Jaffe A."/>
        </authorList>
    </citation>
    <scope>NUCLEOTIDE SEQUENCE</scope>
    <source>
        <strain evidence="5">RIFCSPLOWO2_01_FULL_58_19</strain>
    </source>
</reference>
<dbReference type="SUPFAM" id="SSF55729">
    <property type="entry name" value="Acyl-CoA N-acyltransferases (Nat)"/>
    <property type="match status" value="1"/>
</dbReference>
<evidence type="ECO:0000313" key="5">
    <source>
        <dbReference type="EMBL" id="MBS3063266.1"/>
    </source>
</evidence>
<reference evidence="5" key="3">
    <citation type="submission" date="2021-05" db="EMBL/GenBank/DDBJ databases">
        <title>Protein family content uncovers lineage relationships and bacterial pathway maintenance mechanisms in DPANN archaea.</title>
        <authorList>
            <person name="Castelle C.J."/>
            <person name="Meheust R."/>
            <person name="Jaffe A.L."/>
            <person name="Seitz K."/>
            <person name="Gong X."/>
            <person name="Baker B.J."/>
            <person name="Banfield J.F."/>
        </authorList>
    </citation>
    <scope>NUCLEOTIDE SEQUENCE</scope>
    <source>
        <strain evidence="5">RIFCSPLOWO2_01_FULL_58_19</strain>
    </source>
</reference>
<dbReference type="GO" id="GO:0016747">
    <property type="term" value="F:acyltransferase activity, transferring groups other than amino-acyl groups"/>
    <property type="evidence" value="ECO:0007669"/>
    <property type="project" value="InterPro"/>
</dbReference>
<evidence type="ECO:0000313" key="6">
    <source>
        <dbReference type="Proteomes" id="UP000564964"/>
    </source>
</evidence>
<dbReference type="InterPro" id="IPR016181">
    <property type="entry name" value="Acyl_CoA_acyltransferase"/>
</dbReference>
<organism evidence="4 6">
    <name type="scientific">Candidatus Iainarchaeum sp</name>
    <dbReference type="NCBI Taxonomy" id="3101447"/>
    <lineage>
        <taxon>Archaea</taxon>
        <taxon>Candidatus Iainarchaeota</taxon>
        <taxon>Candidatus Iainarchaeia</taxon>
        <taxon>Candidatus Iainarchaeales</taxon>
        <taxon>Candidatus Iainarchaeaceae</taxon>
        <taxon>Candidatus Iainarchaeum</taxon>
    </lineage>
</organism>
<dbReference type="CDD" id="cd04301">
    <property type="entry name" value="NAT_SF"/>
    <property type="match status" value="1"/>
</dbReference>
<evidence type="ECO:0000259" key="3">
    <source>
        <dbReference type="PROSITE" id="PS51186"/>
    </source>
</evidence>